<dbReference type="OrthoDB" id="6436448at2759"/>
<evidence type="ECO:0000256" key="1">
    <source>
        <dbReference type="SAM" id="MobiDB-lite"/>
    </source>
</evidence>
<name>A0A4Y2MDI4_ARAVE</name>
<dbReference type="InterPro" id="IPR052709">
    <property type="entry name" value="Transposase-MT_Hybrid"/>
</dbReference>
<gene>
    <name evidence="2" type="ORF">AVEN_114251_1</name>
</gene>
<protein>
    <recommendedName>
        <fullName evidence="4">Mos1 transposase HTH domain-containing protein</fullName>
    </recommendedName>
</protein>
<dbReference type="Proteomes" id="UP000499080">
    <property type="component" value="Unassembled WGS sequence"/>
</dbReference>
<accession>A0A4Y2MDI4</accession>
<evidence type="ECO:0000313" key="2">
    <source>
        <dbReference type="EMBL" id="GBN25205.1"/>
    </source>
</evidence>
<comment type="caution">
    <text evidence="2">The sequence shown here is derived from an EMBL/GenBank/DDBJ whole genome shotgun (WGS) entry which is preliminary data.</text>
</comment>
<proteinExistence type="predicted"/>
<dbReference type="PANTHER" id="PTHR46060:SF1">
    <property type="entry name" value="MARINER MOS1 TRANSPOSASE-LIKE PROTEIN"/>
    <property type="match status" value="1"/>
</dbReference>
<dbReference type="EMBL" id="BGPR01007215">
    <property type="protein sequence ID" value="GBN25205.1"/>
    <property type="molecule type" value="Genomic_DNA"/>
</dbReference>
<keyword evidence="3" id="KW-1185">Reference proteome</keyword>
<feature type="region of interest" description="Disordered" evidence="1">
    <location>
        <begin position="53"/>
        <end position="88"/>
    </location>
</feature>
<sequence>MLKFEQKTNIKFMCRLGKSISETLIASQTVNGVDSLKKTAIYEWFSRFRGGHESLEDESRSGRQATETRKNGLASETVNQIRPKNDHR</sequence>
<dbReference type="AlphaFoldDB" id="A0A4Y2MDI4"/>
<dbReference type="PANTHER" id="PTHR46060">
    <property type="entry name" value="MARINER MOS1 TRANSPOSASE-LIKE PROTEIN"/>
    <property type="match status" value="1"/>
</dbReference>
<evidence type="ECO:0000313" key="3">
    <source>
        <dbReference type="Proteomes" id="UP000499080"/>
    </source>
</evidence>
<organism evidence="2 3">
    <name type="scientific">Araneus ventricosus</name>
    <name type="common">Orbweaver spider</name>
    <name type="synonym">Epeira ventricosa</name>
    <dbReference type="NCBI Taxonomy" id="182803"/>
    <lineage>
        <taxon>Eukaryota</taxon>
        <taxon>Metazoa</taxon>
        <taxon>Ecdysozoa</taxon>
        <taxon>Arthropoda</taxon>
        <taxon>Chelicerata</taxon>
        <taxon>Arachnida</taxon>
        <taxon>Araneae</taxon>
        <taxon>Araneomorphae</taxon>
        <taxon>Entelegynae</taxon>
        <taxon>Araneoidea</taxon>
        <taxon>Araneidae</taxon>
        <taxon>Araneus</taxon>
    </lineage>
</organism>
<evidence type="ECO:0008006" key="4">
    <source>
        <dbReference type="Google" id="ProtNLM"/>
    </source>
</evidence>
<feature type="compositionally biased region" description="Basic and acidic residues" evidence="1">
    <location>
        <begin position="53"/>
        <end position="70"/>
    </location>
</feature>
<reference evidence="2 3" key="1">
    <citation type="journal article" date="2019" name="Sci. Rep.">
        <title>Orb-weaving spider Araneus ventricosus genome elucidates the spidroin gene catalogue.</title>
        <authorList>
            <person name="Kono N."/>
            <person name="Nakamura H."/>
            <person name="Ohtoshi R."/>
            <person name="Moran D.A.P."/>
            <person name="Shinohara A."/>
            <person name="Yoshida Y."/>
            <person name="Fujiwara M."/>
            <person name="Mori M."/>
            <person name="Tomita M."/>
            <person name="Arakawa K."/>
        </authorList>
    </citation>
    <scope>NUCLEOTIDE SEQUENCE [LARGE SCALE GENOMIC DNA]</scope>
</reference>